<sequence>MSRNGNATGSRATTETRSGNGIRLETYSASRFDKERWRYLYEHYSNYCPYVSDKATGANAVPGTMQAAIALALAAGTRSSRRDHSPIERIDGEWTMWGAHGRFYKE</sequence>
<organism evidence="2 3">
    <name type="scientific">Eumeta variegata</name>
    <name type="common">Bagworm moth</name>
    <name type="synonym">Eumeta japonica</name>
    <dbReference type="NCBI Taxonomy" id="151549"/>
    <lineage>
        <taxon>Eukaryota</taxon>
        <taxon>Metazoa</taxon>
        <taxon>Ecdysozoa</taxon>
        <taxon>Arthropoda</taxon>
        <taxon>Hexapoda</taxon>
        <taxon>Insecta</taxon>
        <taxon>Pterygota</taxon>
        <taxon>Neoptera</taxon>
        <taxon>Endopterygota</taxon>
        <taxon>Lepidoptera</taxon>
        <taxon>Glossata</taxon>
        <taxon>Ditrysia</taxon>
        <taxon>Tineoidea</taxon>
        <taxon>Psychidae</taxon>
        <taxon>Oiketicinae</taxon>
        <taxon>Eumeta</taxon>
    </lineage>
</organism>
<evidence type="ECO:0000313" key="3">
    <source>
        <dbReference type="Proteomes" id="UP000299102"/>
    </source>
</evidence>
<evidence type="ECO:0000256" key="1">
    <source>
        <dbReference type="SAM" id="MobiDB-lite"/>
    </source>
</evidence>
<name>A0A4C1WXH5_EUMVA</name>
<comment type="caution">
    <text evidence="2">The sequence shown here is derived from an EMBL/GenBank/DDBJ whole genome shotgun (WGS) entry which is preliminary data.</text>
</comment>
<feature type="region of interest" description="Disordered" evidence="1">
    <location>
        <begin position="1"/>
        <end position="20"/>
    </location>
</feature>
<evidence type="ECO:0000313" key="2">
    <source>
        <dbReference type="EMBL" id="GBP54774.1"/>
    </source>
</evidence>
<keyword evidence="3" id="KW-1185">Reference proteome</keyword>
<feature type="compositionally biased region" description="Polar residues" evidence="1">
    <location>
        <begin position="1"/>
        <end position="19"/>
    </location>
</feature>
<dbReference type="EMBL" id="BGZK01000654">
    <property type="protein sequence ID" value="GBP54774.1"/>
    <property type="molecule type" value="Genomic_DNA"/>
</dbReference>
<reference evidence="2 3" key="1">
    <citation type="journal article" date="2019" name="Commun. Biol.">
        <title>The bagworm genome reveals a unique fibroin gene that provides high tensile strength.</title>
        <authorList>
            <person name="Kono N."/>
            <person name="Nakamura H."/>
            <person name="Ohtoshi R."/>
            <person name="Tomita M."/>
            <person name="Numata K."/>
            <person name="Arakawa K."/>
        </authorList>
    </citation>
    <scope>NUCLEOTIDE SEQUENCE [LARGE SCALE GENOMIC DNA]</scope>
</reference>
<gene>
    <name evidence="2" type="ORF">EVAR_90059_1</name>
</gene>
<accession>A0A4C1WXH5</accession>
<dbReference type="Proteomes" id="UP000299102">
    <property type="component" value="Unassembled WGS sequence"/>
</dbReference>
<protein>
    <submittedName>
        <fullName evidence="2">Uncharacterized protein</fullName>
    </submittedName>
</protein>
<proteinExistence type="predicted"/>
<dbReference type="AlphaFoldDB" id="A0A4C1WXH5"/>